<comment type="caution">
    <text evidence="1">The sequence shown here is derived from an EMBL/GenBank/DDBJ whole genome shotgun (WGS) entry which is preliminary data.</text>
</comment>
<name>A0ACB5RBI6_9CLOT</name>
<dbReference type="Proteomes" id="UP001058074">
    <property type="component" value="Unassembled WGS sequence"/>
</dbReference>
<gene>
    <name evidence="1" type="ORF">rsdtw13_16990</name>
</gene>
<evidence type="ECO:0000313" key="2">
    <source>
        <dbReference type="Proteomes" id="UP001058074"/>
    </source>
</evidence>
<reference evidence="1" key="1">
    <citation type="journal article" date="2025" name="Int. J. Syst. Evol. Microbiol.">
        <title>Inconstantimicrobium mannanitabidum sp. nov., a novel member of the family Clostridiaceae isolated from anoxic soil under the treatment of reductive soil disinfestation.</title>
        <authorList>
            <person name="Ueki A."/>
            <person name="Tonouchi A."/>
            <person name="Honma S."/>
            <person name="Kaku N."/>
            <person name="Ueki K."/>
        </authorList>
    </citation>
    <scope>NUCLEOTIDE SEQUENCE</scope>
    <source>
        <strain evidence="1">TW13</strain>
    </source>
</reference>
<organism evidence="1 2">
    <name type="scientific">Inconstantimicrobium mannanitabidum</name>
    <dbReference type="NCBI Taxonomy" id="1604901"/>
    <lineage>
        <taxon>Bacteria</taxon>
        <taxon>Bacillati</taxon>
        <taxon>Bacillota</taxon>
        <taxon>Clostridia</taxon>
        <taxon>Eubacteriales</taxon>
        <taxon>Clostridiaceae</taxon>
        <taxon>Inconstantimicrobium</taxon>
    </lineage>
</organism>
<sequence length="96" mass="10928">MGIVAFSRTYNRITFLGVFEAFDFVRVGSKLVDFSLKQLDCSKHITVNVLKGDIEPLQKEKLLYETFGFIEYDNSIFEAGVPACMLRLSPNNEVKN</sequence>
<accession>A0ACB5RBI6</accession>
<proteinExistence type="predicted"/>
<protein>
    <submittedName>
        <fullName evidence="1">Uncharacterized protein</fullName>
    </submittedName>
</protein>
<dbReference type="EMBL" id="BROD01000001">
    <property type="protein sequence ID" value="GKX66441.1"/>
    <property type="molecule type" value="Genomic_DNA"/>
</dbReference>
<evidence type="ECO:0000313" key="1">
    <source>
        <dbReference type="EMBL" id="GKX66441.1"/>
    </source>
</evidence>
<keyword evidence="2" id="KW-1185">Reference proteome</keyword>